<dbReference type="Gene3D" id="1.10.275.10">
    <property type="entry name" value="Fumarase/aspartase (N-terminal domain)"/>
    <property type="match status" value="1"/>
</dbReference>
<dbReference type="GO" id="GO:0044208">
    <property type="term" value="P:'de novo' AMP biosynthetic process"/>
    <property type="evidence" value="ECO:0007669"/>
    <property type="project" value="UniProtKB-UniPathway"/>
</dbReference>
<evidence type="ECO:0000256" key="12">
    <source>
        <dbReference type="RuleBase" id="RU361172"/>
    </source>
</evidence>
<evidence type="ECO:0000256" key="4">
    <source>
        <dbReference type="ARBA" id="ARBA00012339"/>
    </source>
</evidence>
<dbReference type="PRINTS" id="PR00145">
    <property type="entry name" value="ARGSUCLYASE"/>
</dbReference>
<dbReference type="PROSITE" id="PS00163">
    <property type="entry name" value="FUMARATE_LYASES"/>
    <property type="match status" value="1"/>
</dbReference>
<dbReference type="PANTHER" id="PTHR43172:SF1">
    <property type="entry name" value="ADENYLOSUCCINATE LYASE"/>
    <property type="match status" value="1"/>
</dbReference>
<evidence type="ECO:0000256" key="1">
    <source>
        <dbReference type="ARBA" id="ARBA00004706"/>
    </source>
</evidence>
<evidence type="ECO:0000256" key="6">
    <source>
        <dbReference type="ARBA" id="ARBA00022755"/>
    </source>
</evidence>
<comment type="caution">
    <text evidence="14">The sequence shown here is derived from an EMBL/GenBank/DDBJ whole genome shotgun (WGS) entry which is preliminary data.</text>
</comment>
<evidence type="ECO:0000313" key="14">
    <source>
        <dbReference type="EMBL" id="TET09628.1"/>
    </source>
</evidence>
<dbReference type="InterPro" id="IPR000362">
    <property type="entry name" value="Fumarate_lyase_fam"/>
</dbReference>
<dbReference type="FunFam" id="1.10.275.10:FF:000006">
    <property type="entry name" value="Adenylosuccinate lyase"/>
    <property type="match status" value="1"/>
</dbReference>
<comment type="pathway">
    <text evidence="2 12">Purine metabolism; AMP biosynthesis via de novo pathway; AMP from IMP: step 2/2.</text>
</comment>
<dbReference type="Gene3D" id="1.20.200.10">
    <property type="entry name" value="Fumarase/aspartase (Central domain)"/>
    <property type="match status" value="1"/>
</dbReference>
<evidence type="ECO:0000256" key="10">
    <source>
        <dbReference type="ARBA" id="ARBA00049115"/>
    </source>
</evidence>
<dbReference type="SMART" id="SM00998">
    <property type="entry name" value="ADSL_C"/>
    <property type="match status" value="1"/>
</dbReference>
<evidence type="ECO:0000256" key="9">
    <source>
        <dbReference type="ARBA" id="ARBA00030717"/>
    </source>
</evidence>
<evidence type="ECO:0000256" key="2">
    <source>
        <dbReference type="ARBA" id="ARBA00004734"/>
    </source>
</evidence>
<dbReference type="UniPathway" id="UPA00074">
    <property type="reaction ID" value="UER00132"/>
</dbReference>
<evidence type="ECO:0000256" key="3">
    <source>
        <dbReference type="ARBA" id="ARBA00008273"/>
    </source>
</evidence>
<dbReference type="GO" id="GO:0005829">
    <property type="term" value="C:cytosol"/>
    <property type="evidence" value="ECO:0007669"/>
    <property type="project" value="TreeGrafter"/>
</dbReference>
<dbReference type="SUPFAM" id="SSF48557">
    <property type="entry name" value="L-aspartase-like"/>
    <property type="match status" value="1"/>
</dbReference>
<dbReference type="PRINTS" id="PR00149">
    <property type="entry name" value="FUMRATELYASE"/>
</dbReference>
<evidence type="ECO:0000313" key="15">
    <source>
        <dbReference type="Proteomes" id="UP000316360"/>
    </source>
</evidence>
<keyword evidence="7 12" id="KW-0456">Lyase</keyword>
<dbReference type="UniPathway" id="UPA00075">
    <property type="reaction ID" value="UER00336"/>
</dbReference>
<dbReference type="InterPro" id="IPR024083">
    <property type="entry name" value="Fumarase/histidase_N"/>
</dbReference>
<dbReference type="FunFam" id="1.10.40.30:FF:000007">
    <property type="entry name" value="Adenylosuccinate lyase"/>
    <property type="match status" value="1"/>
</dbReference>
<dbReference type="GO" id="GO:0070626">
    <property type="term" value="F:(S)-2-(5-amino-1-(5-phospho-D-ribosyl)imidazole-4-carboxamido) succinate lyase (fumarate-forming) activity"/>
    <property type="evidence" value="ECO:0007669"/>
    <property type="project" value="TreeGrafter"/>
</dbReference>
<dbReference type="InterPro" id="IPR008948">
    <property type="entry name" value="L-Aspartase-like"/>
</dbReference>
<reference evidence="14 15" key="1">
    <citation type="submission" date="2019-03" db="EMBL/GenBank/DDBJ databases">
        <title>Metabolic potential of uncultured bacteria and archaea associated with petroleum seepage in deep-sea sediments.</title>
        <authorList>
            <person name="Dong X."/>
            <person name="Hubert C."/>
        </authorList>
    </citation>
    <scope>NUCLEOTIDE SEQUENCE [LARGE SCALE GENOMIC DNA]</scope>
    <source>
        <strain evidence="14">E44_bin7</strain>
    </source>
</reference>
<name>A0A523RV02_UNCAE</name>
<organism evidence="14 15">
    <name type="scientific">Aerophobetes bacterium</name>
    <dbReference type="NCBI Taxonomy" id="2030807"/>
    <lineage>
        <taxon>Bacteria</taxon>
        <taxon>Candidatus Aerophobota</taxon>
    </lineage>
</organism>
<dbReference type="GO" id="GO:0006189">
    <property type="term" value="P:'de novo' IMP biosynthetic process"/>
    <property type="evidence" value="ECO:0007669"/>
    <property type="project" value="UniProtKB-UniPathway"/>
</dbReference>
<dbReference type="AlphaFoldDB" id="A0A523RV02"/>
<protein>
    <recommendedName>
        <fullName evidence="5 11">Adenylosuccinate lyase</fullName>
        <shortName evidence="12">ASL</shortName>
        <ecNumber evidence="4 11">4.3.2.2</ecNumber>
    </recommendedName>
    <alternativeName>
        <fullName evidence="9 12">Adenylosuccinase</fullName>
    </alternativeName>
</protein>
<dbReference type="Pfam" id="PF10397">
    <property type="entry name" value="ADSL_C"/>
    <property type="match status" value="1"/>
</dbReference>
<comment type="similarity">
    <text evidence="3 12">Belongs to the lyase 1 family. Adenylosuccinate lyase subfamily.</text>
</comment>
<sequence length="430" mass="49818">MISRYTLPRMKKIWKEEQKFSLWLKIEILACEAWAKLGKIPPEALDKIKKKANFDIKRIKEIESEVKHDVVAFLTNLAEYVGPEARYIHLGLTSSDIGDTSLTLQMKMAAQIILQDLDKLAGVLREKARKYKNTLMMGRTHGVHAEPITLGLKFALWYEETKRNLERMREAKENISCGKLSGAVGTYANLEPSVEEYVCKKLDLIPCLVSNQIIQRDRHAQYLSTLAIIASSLDKFALEIRGLQRTEIREVEEPFLKGQKGSSAMPHKRNPITCERICGLARLVRSNLQAGLENIALWGERDISHSSVERVIIPDSTILLDYMLEKFTRILKNLLIYPHNMKKNIEKTKGLFFSQRLLLELAEKGLSREEAYRLVQKNAMRCWKKDEDFKHLIEQDEQIAKYLKKEEIDSIFEPQYYLRWVDDILRKVGI</sequence>
<dbReference type="EC" id="4.3.2.2" evidence="4 11"/>
<comment type="catalytic activity">
    <reaction evidence="10">
        <text>N(6)-(1,2-dicarboxyethyl)-AMP = fumarate + AMP</text>
        <dbReference type="Rhea" id="RHEA:16853"/>
        <dbReference type="ChEBI" id="CHEBI:29806"/>
        <dbReference type="ChEBI" id="CHEBI:57567"/>
        <dbReference type="ChEBI" id="CHEBI:456215"/>
        <dbReference type="EC" id="4.3.2.2"/>
    </reaction>
    <physiologicalReaction direction="left-to-right" evidence="10">
        <dbReference type="Rhea" id="RHEA:16854"/>
    </physiologicalReaction>
</comment>
<dbReference type="GO" id="GO:0004018">
    <property type="term" value="F:N6-(1,2-dicarboxyethyl)AMP AMP-lyase (fumarate-forming) activity"/>
    <property type="evidence" value="ECO:0007669"/>
    <property type="project" value="UniProtKB-UniRule"/>
</dbReference>
<dbReference type="InterPro" id="IPR020557">
    <property type="entry name" value="Fumarate_lyase_CS"/>
</dbReference>
<dbReference type="PANTHER" id="PTHR43172">
    <property type="entry name" value="ADENYLOSUCCINATE LYASE"/>
    <property type="match status" value="1"/>
</dbReference>
<accession>A0A523RV02</accession>
<dbReference type="Gene3D" id="1.10.40.30">
    <property type="entry name" value="Fumarase/aspartase (C-terminal domain)"/>
    <property type="match status" value="1"/>
</dbReference>
<dbReference type="Proteomes" id="UP000316360">
    <property type="component" value="Unassembled WGS sequence"/>
</dbReference>
<dbReference type="InterPro" id="IPR019468">
    <property type="entry name" value="AdenyloSucc_lyase_C"/>
</dbReference>
<evidence type="ECO:0000256" key="11">
    <source>
        <dbReference type="NCBIfam" id="TIGR00928"/>
    </source>
</evidence>
<dbReference type="Pfam" id="PF00206">
    <property type="entry name" value="Lyase_1"/>
    <property type="match status" value="1"/>
</dbReference>
<dbReference type="CDD" id="cd01360">
    <property type="entry name" value="Adenylsuccinate_lyase_1"/>
    <property type="match status" value="1"/>
</dbReference>
<evidence type="ECO:0000256" key="5">
    <source>
        <dbReference type="ARBA" id="ARBA00017058"/>
    </source>
</evidence>
<dbReference type="EMBL" id="SOKJ01000277">
    <property type="protein sequence ID" value="TET09628.1"/>
    <property type="molecule type" value="Genomic_DNA"/>
</dbReference>
<feature type="domain" description="Adenylosuccinate lyase C-terminal" evidence="13">
    <location>
        <begin position="349"/>
        <end position="429"/>
    </location>
</feature>
<proteinExistence type="inferred from homology"/>
<evidence type="ECO:0000256" key="7">
    <source>
        <dbReference type="ARBA" id="ARBA00023239"/>
    </source>
</evidence>
<dbReference type="InterPro" id="IPR004769">
    <property type="entry name" value="Pur_lyase"/>
</dbReference>
<keyword evidence="6 12" id="KW-0658">Purine biosynthesis</keyword>
<comment type="catalytic activity">
    <reaction evidence="8">
        <text>(2S)-2-[5-amino-1-(5-phospho-beta-D-ribosyl)imidazole-4-carboxamido]succinate = 5-amino-1-(5-phospho-beta-D-ribosyl)imidazole-4-carboxamide + fumarate</text>
        <dbReference type="Rhea" id="RHEA:23920"/>
        <dbReference type="ChEBI" id="CHEBI:29806"/>
        <dbReference type="ChEBI" id="CHEBI:58443"/>
        <dbReference type="ChEBI" id="CHEBI:58475"/>
        <dbReference type="EC" id="4.3.2.2"/>
    </reaction>
    <physiologicalReaction direction="left-to-right" evidence="8">
        <dbReference type="Rhea" id="RHEA:23921"/>
    </physiologicalReaction>
</comment>
<comment type="pathway">
    <text evidence="1 12">Purine metabolism; IMP biosynthesis via de novo pathway; 5-amino-1-(5-phospho-D-ribosyl)imidazole-4-carboxamide from 5-amino-1-(5-phospho-D-ribosyl)imidazole-4-carboxylate: step 2/2.</text>
</comment>
<evidence type="ECO:0000259" key="13">
    <source>
        <dbReference type="SMART" id="SM00998"/>
    </source>
</evidence>
<dbReference type="FunFam" id="1.20.200.10:FF:000008">
    <property type="entry name" value="Adenylosuccinate lyase"/>
    <property type="match status" value="1"/>
</dbReference>
<gene>
    <name evidence="14" type="ORF">E3J84_04905</name>
</gene>
<dbReference type="InterPro" id="IPR022761">
    <property type="entry name" value="Fumarate_lyase_N"/>
</dbReference>
<evidence type="ECO:0000256" key="8">
    <source>
        <dbReference type="ARBA" id="ARBA00024477"/>
    </source>
</evidence>
<dbReference type="NCBIfam" id="TIGR00928">
    <property type="entry name" value="purB"/>
    <property type="match status" value="1"/>
</dbReference>